<dbReference type="SUPFAM" id="SSF101447">
    <property type="entry name" value="Formin homology 2 domain (FH2 domain)"/>
    <property type="match status" value="1"/>
</dbReference>
<dbReference type="InterPro" id="IPR051425">
    <property type="entry name" value="Formin_Homology"/>
</dbReference>
<dbReference type="Pfam" id="PF02181">
    <property type="entry name" value="FH2"/>
    <property type="match status" value="1"/>
</dbReference>
<evidence type="ECO:0000313" key="2">
    <source>
        <dbReference type="EMBL" id="KAF5838853.1"/>
    </source>
</evidence>
<evidence type="ECO:0000313" key="3">
    <source>
        <dbReference type="Proteomes" id="UP000815325"/>
    </source>
</evidence>
<accession>A0ABQ7GW60</accession>
<protein>
    <recommendedName>
        <fullName evidence="1">FH2 domain-containing protein</fullName>
    </recommendedName>
</protein>
<dbReference type="PROSITE" id="PS51444">
    <property type="entry name" value="FH2"/>
    <property type="match status" value="1"/>
</dbReference>
<dbReference type="Gene3D" id="1.20.58.2220">
    <property type="entry name" value="Formin, FH2 domain"/>
    <property type="match status" value="1"/>
</dbReference>
<dbReference type="Proteomes" id="UP000815325">
    <property type="component" value="Unassembled WGS sequence"/>
</dbReference>
<name>A0ABQ7GW60_DUNSA</name>
<dbReference type="EMBL" id="MU069564">
    <property type="protein sequence ID" value="KAF5838853.1"/>
    <property type="molecule type" value="Genomic_DNA"/>
</dbReference>
<dbReference type="PANTHER" id="PTHR45725">
    <property type="entry name" value="FORMIN HOMOLOGY 2 FAMILY MEMBER"/>
    <property type="match status" value="1"/>
</dbReference>
<gene>
    <name evidence="2" type="ORF">DUNSADRAFT_2111</name>
</gene>
<sequence>MLVMQGTFWVAENGDCEDVPPLDFASLEQLFAQAAPKTAAAAKASASAGAPAAAAKPKQVSLIDGKRGHNVSILMGGKIKIPPAELRAAVLKLDPRAVGNEESVAALMQCIPSADEAAALEAYTRSGKPASDLADPDRVLLEMHSIPYVEARLRCYAHKFAAPHKLHSASQVCVGTASQV</sequence>
<comment type="caution">
    <text evidence="2">The sequence shown here is derived from an EMBL/GenBank/DDBJ whole genome shotgun (WGS) entry which is preliminary data.</text>
</comment>
<reference evidence="2" key="1">
    <citation type="submission" date="2017-08" db="EMBL/GenBank/DDBJ databases">
        <authorList>
            <person name="Polle J.E."/>
            <person name="Barry K."/>
            <person name="Cushman J."/>
            <person name="Schmutz J."/>
            <person name="Tran D."/>
            <person name="Hathwaick L.T."/>
            <person name="Yim W.C."/>
            <person name="Jenkins J."/>
            <person name="Mckie-Krisberg Z.M."/>
            <person name="Prochnik S."/>
            <person name="Lindquist E."/>
            <person name="Dockter R.B."/>
            <person name="Adam C."/>
            <person name="Molina H."/>
            <person name="Bunkerborg J."/>
            <person name="Jin E."/>
            <person name="Buchheim M."/>
            <person name="Magnuson J."/>
        </authorList>
    </citation>
    <scope>NUCLEOTIDE SEQUENCE</scope>
    <source>
        <strain evidence="2">CCAP 19/18</strain>
    </source>
</reference>
<organism evidence="2 3">
    <name type="scientific">Dunaliella salina</name>
    <name type="common">Green alga</name>
    <name type="synonym">Protococcus salinus</name>
    <dbReference type="NCBI Taxonomy" id="3046"/>
    <lineage>
        <taxon>Eukaryota</taxon>
        <taxon>Viridiplantae</taxon>
        <taxon>Chlorophyta</taxon>
        <taxon>core chlorophytes</taxon>
        <taxon>Chlorophyceae</taxon>
        <taxon>CS clade</taxon>
        <taxon>Chlamydomonadales</taxon>
        <taxon>Dunaliellaceae</taxon>
        <taxon>Dunaliella</taxon>
    </lineage>
</organism>
<proteinExistence type="predicted"/>
<feature type="domain" description="FH2" evidence="1">
    <location>
        <begin position="1"/>
        <end position="180"/>
    </location>
</feature>
<keyword evidence="3" id="KW-1185">Reference proteome</keyword>
<evidence type="ECO:0000259" key="1">
    <source>
        <dbReference type="PROSITE" id="PS51444"/>
    </source>
</evidence>
<dbReference type="InterPro" id="IPR042201">
    <property type="entry name" value="FH2_Formin_sf"/>
</dbReference>
<dbReference type="PANTHER" id="PTHR45725:SF1">
    <property type="entry name" value="DISHEVELLED ASSOCIATED ACTIVATOR OF MORPHOGENESIS, ISOFORM D"/>
    <property type="match status" value="1"/>
</dbReference>
<dbReference type="InterPro" id="IPR015425">
    <property type="entry name" value="FH2_Formin"/>
</dbReference>